<dbReference type="EMBL" id="CAJVPS010012446">
    <property type="protein sequence ID" value="CAG8670915.1"/>
    <property type="molecule type" value="Genomic_DNA"/>
</dbReference>
<dbReference type="InterPro" id="IPR027417">
    <property type="entry name" value="P-loop_NTPase"/>
</dbReference>
<dbReference type="Pfam" id="PF00271">
    <property type="entry name" value="Helicase_C"/>
    <property type="match status" value="1"/>
</dbReference>
<dbReference type="PANTHER" id="PTHR45766:SF6">
    <property type="entry name" value="SWI_SNF-RELATED MATRIX-ASSOCIATED ACTIN-DEPENDENT REGULATOR OF CHROMATIN SUBFAMILY A-LIKE PROTEIN 1"/>
    <property type="match status" value="1"/>
</dbReference>
<protein>
    <submittedName>
        <fullName evidence="3">9967_t:CDS:1</fullName>
    </submittedName>
</protein>
<evidence type="ECO:0000259" key="2">
    <source>
        <dbReference type="SMART" id="SM00490"/>
    </source>
</evidence>
<comment type="caution">
    <text evidence="3">The sequence shown here is derived from an EMBL/GenBank/DDBJ whole genome shotgun (WGS) entry which is preliminary data.</text>
</comment>
<organism evidence="3 4">
    <name type="scientific">Ambispora leptoticha</name>
    <dbReference type="NCBI Taxonomy" id="144679"/>
    <lineage>
        <taxon>Eukaryota</taxon>
        <taxon>Fungi</taxon>
        <taxon>Fungi incertae sedis</taxon>
        <taxon>Mucoromycota</taxon>
        <taxon>Glomeromycotina</taxon>
        <taxon>Glomeromycetes</taxon>
        <taxon>Archaeosporales</taxon>
        <taxon>Ambisporaceae</taxon>
        <taxon>Ambispora</taxon>
    </lineage>
</organism>
<dbReference type="OrthoDB" id="448448at2759"/>
<dbReference type="Proteomes" id="UP000789508">
    <property type="component" value="Unassembled WGS sequence"/>
</dbReference>
<feature type="domain" description="Helicase C-terminal" evidence="2">
    <location>
        <begin position="39"/>
        <end position="118"/>
    </location>
</feature>
<dbReference type="Gene3D" id="3.90.1150.10">
    <property type="entry name" value="Aspartate Aminotransferase, domain 1"/>
    <property type="match status" value="1"/>
</dbReference>
<dbReference type="InterPro" id="IPR000192">
    <property type="entry name" value="Aminotrans_V_dom"/>
</dbReference>
<evidence type="ECO:0000313" key="3">
    <source>
        <dbReference type="EMBL" id="CAG8670915.1"/>
    </source>
</evidence>
<dbReference type="Gene3D" id="3.40.50.300">
    <property type="entry name" value="P-loop containing nucleotide triphosphate hydrolases"/>
    <property type="match status" value="1"/>
</dbReference>
<dbReference type="InterPro" id="IPR015421">
    <property type="entry name" value="PyrdxlP-dep_Trfase_major"/>
</dbReference>
<dbReference type="SMART" id="SM00490">
    <property type="entry name" value="HELICc"/>
    <property type="match status" value="1"/>
</dbReference>
<accession>A0A9N9EDX8</accession>
<keyword evidence="4" id="KW-1185">Reference proteome</keyword>
<dbReference type="InterPro" id="IPR001650">
    <property type="entry name" value="Helicase_C-like"/>
</dbReference>
<gene>
    <name evidence="3" type="ORF">ALEPTO_LOCUS10587</name>
</gene>
<dbReference type="InterPro" id="IPR015424">
    <property type="entry name" value="PyrdxlP-dep_Trfase"/>
</dbReference>
<dbReference type="Pfam" id="PF00266">
    <property type="entry name" value="Aminotran_5"/>
    <property type="match status" value="1"/>
</dbReference>
<keyword evidence="1" id="KW-0378">Hydrolase</keyword>
<dbReference type="Gene3D" id="3.40.640.10">
    <property type="entry name" value="Type I PLP-dependent aspartate aminotransferase-like (Major domain)"/>
    <property type="match status" value="1"/>
</dbReference>
<dbReference type="CDD" id="cd18793">
    <property type="entry name" value="SF2_C_SNF"/>
    <property type="match status" value="1"/>
</dbReference>
<name>A0A9N9EDX8_9GLOM</name>
<dbReference type="PANTHER" id="PTHR45766">
    <property type="entry name" value="DNA ANNEALING HELICASE AND ENDONUCLEASE ZRANB3 FAMILY MEMBER"/>
    <property type="match status" value="1"/>
</dbReference>
<dbReference type="InterPro" id="IPR015422">
    <property type="entry name" value="PyrdxlP-dep_Trfase_small"/>
</dbReference>
<dbReference type="GO" id="GO:0006281">
    <property type="term" value="P:DNA repair"/>
    <property type="evidence" value="ECO:0007669"/>
    <property type="project" value="TreeGrafter"/>
</dbReference>
<dbReference type="SUPFAM" id="SSF53383">
    <property type="entry name" value="PLP-dependent transferases"/>
    <property type="match status" value="1"/>
</dbReference>
<proteinExistence type="predicted"/>
<reference evidence="3" key="1">
    <citation type="submission" date="2021-06" db="EMBL/GenBank/DDBJ databases">
        <authorList>
            <person name="Kallberg Y."/>
            <person name="Tangrot J."/>
            <person name="Rosling A."/>
        </authorList>
    </citation>
    <scope>NUCLEOTIDE SEQUENCE</scope>
    <source>
        <strain evidence="3">FL130A</strain>
    </source>
</reference>
<evidence type="ECO:0000256" key="1">
    <source>
        <dbReference type="ARBA" id="ARBA00022801"/>
    </source>
</evidence>
<dbReference type="AlphaFoldDB" id="A0A9N9EDX8"/>
<dbReference type="GO" id="GO:0031297">
    <property type="term" value="P:replication fork processing"/>
    <property type="evidence" value="ECO:0007669"/>
    <property type="project" value="TreeGrafter"/>
</dbReference>
<evidence type="ECO:0000313" key="4">
    <source>
        <dbReference type="Proteomes" id="UP000789508"/>
    </source>
</evidence>
<dbReference type="InterPro" id="IPR049730">
    <property type="entry name" value="SNF2/RAD54-like_C"/>
</dbReference>
<dbReference type="GO" id="GO:0016787">
    <property type="term" value="F:hydrolase activity"/>
    <property type="evidence" value="ECO:0007669"/>
    <property type="project" value="UniProtKB-KW"/>
</dbReference>
<sequence length="267" mass="29890">MTRKVEGLSTPRNFSQVKNSYSLSARLGFSGTGHETFLEPLAEALAKKKITTGLIIGKTNYQEREEHIRRFQSGELSILLCNIQSAGMGLNLSQAETIIFADRSYSPADNEQAEARFLPTTNAEPSQVRLVIDLICQGTIDEKILQLLKRKGDIIKVLNDNPGYFFNSAATSLKPRTVIQAINNYYEKYSINSHSEGNNTLSNEVRNTIHQTRHLIAQKINAQPEEITFLPSTTYSLNILALSLKNYLEKGDKIALTHLEHSSNCYP</sequence>
<dbReference type="SUPFAM" id="SSF52540">
    <property type="entry name" value="P-loop containing nucleoside triphosphate hydrolases"/>
    <property type="match status" value="1"/>
</dbReference>